<feature type="transmembrane region" description="Helical" evidence="6">
    <location>
        <begin position="166"/>
        <end position="188"/>
    </location>
</feature>
<feature type="transmembrane region" description="Helical" evidence="6">
    <location>
        <begin position="227"/>
        <end position="249"/>
    </location>
</feature>
<evidence type="ECO:0000313" key="8">
    <source>
        <dbReference type="EMBL" id="MBE1580931.1"/>
    </source>
</evidence>
<dbReference type="EMBL" id="JADBEJ010000008">
    <property type="protein sequence ID" value="MBE1580931.1"/>
    <property type="molecule type" value="Genomic_DNA"/>
</dbReference>
<name>A0ABR9LLG2_9PSEU</name>
<dbReference type="SUPFAM" id="SSF161098">
    <property type="entry name" value="MetI-like"/>
    <property type="match status" value="1"/>
</dbReference>
<evidence type="ECO:0000259" key="7">
    <source>
        <dbReference type="PROSITE" id="PS50928"/>
    </source>
</evidence>
<accession>A0ABR9LLG2</accession>
<feature type="domain" description="ABC transmembrane type-1" evidence="7">
    <location>
        <begin position="63"/>
        <end position="246"/>
    </location>
</feature>
<feature type="transmembrane region" description="Helical" evidence="6">
    <location>
        <begin position="99"/>
        <end position="121"/>
    </location>
</feature>
<dbReference type="PANTHER" id="PTHR30177:SF4">
    <property type="entry name" value="OSMOPROTECTANT IMPORT PERMEASE PROTEIN OSMW"/>
    <property type="match status" value="1"/>
</dbReference>
<keyword evidence="2 6" id="KW-0813">Transport</keyword>
<keyword evidence="9" id="KW-1185">Reference proteome</keyword>
<protein>
    <submittedName>
        <fullName evidence="8">Osmoprotectant transport system permease protein</fullName>
    </submittedName>
</protein>
<evidence type="ECO:0000256" key="5">
    <source>
        <dbReference type="ARBA" id="ARBA00023136"/>
    </source>
</evidence>
<evidence type="ECO:0000256" key="2">
    <source>
        <dbReference type="ARBA" id="ARBA00022448"/>
    </source>
</evidence>
<dbReference type="RefSeq" id="WP_192747382.1">
    <property type="nucleotide sequence ID" value="NZ_JADBEJ010000008.1"/>
</dbReference>
<evidence type="ECO:0000313" key="9">
    <source>
        <dbReference type="Proteomes" id="UP000656548"/>
    </source>
</evidence>
<gene>
    <name evidence="8" type="ORF">H4W30_008012</name>
</gene>
<dbReference type="PROSITE" id="PS50928">
    <property type="entry name" value="ABC_TM1"/>
    <property type="match status" value="1"/>
</dbReference>
<dbReference type="InterPro" id="IPR035906">
    <property type="entry name" value="MetI-like_sf"/>
</dbReference>
<keyword evidence="4 6" id="KW-1133">Transmembrane helix</keyword>
<dbReference type="CDD" id="cd06261">
    <property type="entry name" value="TM_PBP2"/>
    <property type="match status" value="1"/>
</dbReference>
<comment type="similarity">
    <text evidence="6">Belongs to the binding-protein-dependent transport system permease family.</text>
</comment>
<keyword evidence="3 6" id="KW-0812">Transmembrane</keyword>
<dbReference type="InterPro" id="IPR051204">
    <property type="entry name" value="ABC_transp_perm/SBD"/>
</dbReference>
<evidence type="ECO:0000256" key="6">
    <source>
        <dbReference type="RuleBase" id="RU363032"/>
    </source>
</evidence>
<feature type="transmembrane region" description="Helical" evidence="6">
    <location>
        <begin position="23"/>
        <end position="42"/>
    </location>
</feature>
<feature type="transmembrane region" description="Helical" evidence="6">
    <location>
        <begin position="127"/>
        <end position="145"/>
    </location>
</feature>
<evidence type="ECO:0000256" key="3">
    <source>
        <dbReference type="ARBA" id="ARBA00022692"/>
    </source>
</evidence>
<dbReference type="PANTHER" id="PTHR30177">
    <property type="entry name" value="GLYCINE BETAINE/L-PROLINE TRANSPORT SYSTEM PERMEASE PROTEIN PROW"/>
    <property type="match status" value="1"/>
</dbReference>
<keyword evidence="5 6" id="KW-0472">Membrane</keyword>
<feature type="transmembrane region" description="Helical" evidence="6">
    <location>
        <begin position="67"/>
        <end position="87"/>
    </location>
</feature>
<organism evidence="8 9">
    <name type="scientific">Amycolatopsis roodepoortensis</name>
    <dbReference type="NCBI Taxonomy" id="700274"/>
    <lineage>
        <taxon>Bacteria</taxon>
        <taxon>Bacillati</taxon>
        <taxon>Actinomycetota</taxon>
        <taxon>Actinomycetes</taxon>
        <taxon>Pseudonocardiales</taxon>
        <taxon>Pseudonocardiaceae</taxon>
        <taxon>Amycolatopsis</taxon>
    </lineage>
</organism>
<evidence type="ECO:0000256" key="4">
    <source>
        <dbReference type="ARBA" id="ARBA00022989"/>
    </source>
</evidence>
<dbReference type="Pfam" id="PF00528">
    <property type="entry name" value="BPD_transp_1"/>
    <property type="match status" value="1"/>
</dbReference>
<sequence>MTAAVDTGFSTESSSRGAERVRLFAQPAAVLLIVAGVLIWVFSSDLTATEKETLNAAGLLAALRDHLAMTIVVTAIVVAVAVPLGVLVTRPWAKWAAPVFLAVANIGQAAPALGVLVLWFIVTGATGGLWVAALPLAFYSLLPVLRNTMVGLQQVEPSLIDAGRGIGMSASGVLWRVEFPLAIPLILAGLRTSLVLAVGTATFGMFVNAGGFGLLIDTGYKLNLTKVLITGSVLAVALALLVDWLGAVAEQFFGPKGLR</sequence>
<comment type="subcellular location">
    <subcellularLocation>
        <location evidence="6">Cell membrane</location>
        <topology evidence="6">Multi-pass membrane protein</topology>
    </subcellularLocation>
    <subcellularLocation>
        <location evidence="1">Membrane</location>
        <topology evidence="1">Multi-pass membrane protein</topology>
    </subcellularLocation>
</comment>
<evidence type="ECO:0000256" key="1">
    <source>
        <dbReference type="ARBA" id="ARBA00004141"/>
    </source>
</evidence>
<dbReference type="Gene3D" id="1.10.3720.10">
    <property type="entry name" value="MetI-like"/>
    <property type="match status" value="1"/>
</dbReference>
<dbReference type="InterPro" id="IPR000515">
    <property type="entry name" value="MetI-like"/>
</dbReference>
<comment type="caution">
    <text evidence="8">The sequence shown here is derived from an EMBL/GenBank/DDBJ whole genome shotgun (WGS) entry which is preliminary data.</text>
</comment>
<feature type="transmembrane region" description="Helical" evidence="6">
    <location>
        <begin position="194"/>
        <end position="215"/>
    </location>
</feature>
<dbReference type="Proteomes" id="UP000656548">
    <property type="component" value="Unassembled WGS sequence"/>
</dbReference>
<reference evidence="8 9" key="1">
    <citation type="submission" date="2020-10" db="EMBL/GenBank/DDBJ databases">
        <title>Sequencing the genomes of 1000 actinobacteria strains.</title>
        <authorList>
            <person name="Klenk H.-P."/>
        </authorList>
    </citation>
    <scope>NUCLEOTIDE SEQUENCE [LARGE SCALE GENOMIC DNA]</scope>
    <source>
        <strain evidence="8 9">DSM 46661</strain>
    </source>
</reference>
<proteinExistence type="inferred from homology"/>